<feature type="transmembrane region" description="Helical" evidence="19">
    <location>
        <begin position="164"/>
        <end position="183"/>
    </location>
</feature>
<dbReference type="GO" id="GO:0016887">
    <property type="term" value="F:ATP hydrolysis activity"/>
    <property type="evidence" value="ECO:0007669"/>
    <property type="project" value="InterPro"/>
</dbReference>
<dbReference type="PROSITE" id="PS00154">
    <property type="entry name" value="ATPASE_E1_E2"/>
    <property type="match status" value="1"/>
</dbReference>
<feature type="domain" description="P-type ATPase N-terminal" evidence="21">
    <location>
        <begin position="109"/>
        <end position="166"/>
    </location>
</feature>
<feature type="binding site" evidence="17">
    <location>
        <position position="413"/>
    </location>
    <ligand>
        <name>ATP</name>
        <dbReference type="ChEBI" id="CHEBI:30616"/>
    </ligand>
</feature>
<feature type="binding site" evidence="17">
    <location>
        <position position="759"/>
    </location>
    <ligand>
        <name>ATP</name>
        <dbReference type="ChEBI" id="CHEBI:30616"/>
    </ligand>
</feature>
<feature type="transmembrane region" description="Helical" evidence="19">
    <location>
        <begin position="1228"/>
        <end position="1248"/>
    </location>
</feature>
<feature type="active site" description="4-aspartylphosphate intermediate" evidence="16">
    <location>
        <position position="413"/>
    </location>
</feature>
<evidence type="ECO:0000256" key="12">
    <source>
        <dbReference type="ARBA" id="ARBA00022989"/>
    </source>
</evidence>
<dbReference type="InterPro" id="IPR032630">
    <property type="entry name" value="P_typ_ATPase_c"/>
</dbReference>
<dbReference type="GO" id="GO:0005524">
    <property type="term" value="F:ATP binding"/>
    <property type="evidence" value="ECO:0007669"/>
    <property type="project" value="UniProtKB-UniRule"/>
</dbReference>
<keyword evidence="12 19" id="KW-1133">Transmembrane helix</keyword>
<dbReference type="GO" id="GO:0140326">
    <property type="term" value="F:ATPase-coupled intramembrane lipid transporter activity"/>
    <property type="evidence" value="ECO:0007669"/>
    <property type="project" value="UniProtKB-EC"/>
</dbReference>
<feature type="binding site" evidence="17">
    <location>
        <position position="1071"/>
    </location>
    <ligand>
        <name>ATP</name>
        <dbReference type="ChEBI" id="CHEBI:30616"/>
    </ligand>
</feature>
<dbReference type="Pfam" id="PF13246">
    <property type="entry name" value="Cation_ATPase"/>
    <property type="match status" value="1"/>
</dbReference>
<evidence type="ECO:0000256" key="5">
    <source>
        <dbReference type="ARBA" id="ARBA00022692"/>
    </source>
</evidence>
<feature type="compositionally biased region" description="Polar residues" evidence="20">
    <location>
        <begin position="634"/>
        <end position="648"/>
    </location>
</feature>
<evidence type="ECO:0000256" key="3">
    <source>
        <dbReference type="ARBA" id="ARBA00004586"/>
    </source>
</evidence>
<evidence type="ECO:0000259" key="22">
    <source>
        <dbReference type="Pfam" id="PF16212"/>
    </source>
</evidence>
<evidence type="ECO:0000256" key="10">
    <source>
        <dbReference type="ARBA" id="ARBA00022842"/>
    </source>
</evidence>
<comment type="catalytic activity">
    <reaction evidence="14 19">
        <text>ATP + H2O + phospholipidSide 1 = ADP + phosphate + phospholipidSide 2.</text>
        <dbReference type="EC" id="7.6.2.1"/>
    </reaction>
</comment>
<evidence type="ECO:0000256" key="20">
    <source>
        <dbReference type="SAM" id="MobiDB-lite"/>
    </source>
</evidence>
<comment type="cofactor">
    <cofactor evidence="1 18">
        <name>Mg(2+)</name>
        <dbReference type="ChEBI" id="CHEBI:18420"/>
    </cofactor>
</comment>
<evidence type="ECO:0000256" key="7">
    <source>
        <dbReference type="ARBA" id="ARBA00022741"/>
    </source>
</evidence>
<evidence type="ECO:0000256" key="1">
    <source>
        <dbReference type="ARBA" id="ARBA00001946"/>
    </source>
</evidence>
<dbReference type="InterPro" id="IPR036412">
    <property type="entry name" value="HAD-like_sf"/>
</dbReference>
<evidence type="ECO:0000256" key="8">
    <source>
        <dbReference type="ARBA" id="ARBA00022824"/>
    </source>
</evidence>
<dbReference type="GO" id="GO:0045332">
    <property type="term" value="P:phospholipid translocation"/>
    <property type="evidence" value="ECO:0007669"/>
    <property type="project" value="TreeGrafter"/>
</dbReference>
<feature type="binding site" evidence="17">
    <location>
        <position position="825"/>
    </location>
    <ligand>
        <name>ATP</name>
        <dbReference type="ChEBI" id="CHEBI:30616"/>
    </ligand>
</feature>
<evidence type="ECO:0000256" key="15">
    <source>
        <dbReference type="ARBA" id="ARBA00050913"/>
    </source>
</evidence>
<keyword evidence="23" id="KW-1185">Reference proteome</keyword>
<comment type="catalytic activity">
    <reaction evidence="15">
        <text>a beta-D-glucosyl-(1&lt;-&gt;1')-N-acylsphing-4-enine(out) + ATP + H2O = a beta-D-glucosyl-(1&lt;-&gt;1')-N-acylsphing-4-enine(in) + ADP + phosphate + H(+)</text>
        <dbReference type="Rhea" id="RHEA:66036"/>
        <dbReference type="ChEBI" id="CHEBI:15377"/>
        <dbReference type="ChEBI" id="CHEBI:15378"/>
        <dbReference type="ChEBI" id="CHEBI:22801"/>
        <dbReference type="ChEBI" id="CHEBI:30616"/>
        <dbReference type="ChEBI" id="CHEBI:43474"/>
        <dbReference type="ChEBI" id="CHEBI:456216"/>
    </reaction>
    <physiologicalReaction direction="left-to-right" evidence="15">
        <dbReference type="Rhea" id="RHEA:66037"/>
    </physiologicalReaction>
</comment>
<feature type="domain" description="P-type ATPase C-terminal" evidence="22">
    <location>
        <begin position="1123"/>
        <end position="1184"/>
    </location>
</feature>
<reference evidence="24" key="1">
    <citation type="submission" date="2022-11" db="UniProtKB">
        <authorList>
            <consortium name="WormBaseParasite"/>
        </authorList>
    </citation>
    <scope>IDENTIFICATION</scope>
</reference>
<feature type="transmembrane region" description="Helical" evidence="19">
    <location>
        <begin position="293"/>
        <end position="317"/>
    </location>
</feature>
<evidence type="ECO:0000256" key="19">
    <source>
        <dbReference type="RuleBase" id="RU362033"/>
    </source>
</evidence>
<feature type="binding site" evidence="17">
    <location>
        <position position="415"/>
    </location>
    <ligand>
        <name>ATP</name>
        <dbReference type="ChEBI" id="CHEBI:30616"/>
    </ligand>
</feature>
<dbReference type="SFLD" id="SFLDS00003">
    <property type="entry name" value="Haloacid_Dehalogenase"/>
    <property type="match status" value="1"/>
</dbReference>
<feature type="binding site" evidence="17">
    <location>
        <position position="1101"/>
    </location>
    <ligand>
        <name>ATP</name>
        <dbReference type="ChEBI" id="CHEBI:30616"/>
    </ligand>
</feature>
<keyword evidence="13 19" id="KW-0472">Membrane</keyword>
<feature type="binding site" evidence="18">
    <location>
        <position position="415"/>
    </location>
    <ligand>
        <name>Mg(2+)</name>
        <dbReference type="ChEBI" id="CHEBI:18420"/>
    </ligand>
</feature>
<dbReference type="InterPro" id="IPR023299">
    <property type="entry name" value="ATPase_P-typ_cyto_dom_N"/>
</dbReference>
<feature type="binding site" evidence="18">
    <location>
        <position position="1101"/>
    </location>
    <ligand>
        <name>Mg(2+)</name>
        <dbReference type="ChEBI" id="CHEBI:18420"/>
    </ligand>
</feature>
<feature type="binding site" evidence="17">
    <location>
        <position position="801"/>
    </location>
    <ligand>
        <name>ATP</name>
        <dbReference type="ChEBI" id="CHEBI:30616"/>
    </ligand>
</feature>
<feature type="region of interest" description="Disordered" evidence="20">
    <location>
        <begin position="439"/>
        <end position="461"/>
    </location>
</feature>
<dbReference type="InterPro" id="IPR032631">
    <property type="entry name" value="P-type_ATPase_N"/>
</dbReference>
<keyword evidence="6 18" id="KW-0479">Metal-binding</keyword>
<organism evidence="23 24">
    <name type="scientific">Plectus sambesii</name>
    <dbReference type="NCBI Taxonomy" id="2011161"/>
    <lineage>
        <taxon>Eukaryota</taxon>
        <taxon>Metazoa</taxon>
        <taxon>Ecdysozoa</taxon>
        <taxon>Nematoda</taxon>
        <taxon>Chromadorea</taxon>
        <taxon>Plectida</taxon>
        <taxon>Plectina</taxon>
        <taxon>Plectoidea</taxon>
        <taxon>Plectidae</taxon>
        <taxon>Plectus</taxon>
    </lineage>
</organism>
<dbReference type="FunFam" id="3.40.1110.10:FF:000009">
    <property type="entry name" value="Phospholipid-transporting ATPase"/>
    <property type="match status" value="1"/>
</dbReference>
<dbReference type="Gene3D" id="3.40.50.1000">
    <property type="entry name" value="HAD superfamily/HAD-like"/>
    <property type="match status" value="2"/>
</dbReference>
<feature type="transmembrane region" description="Helical" evidence="19">
    <location>
        <begin position="141"/>
        <end position="158"/>
    </location>
</feature>
<feature type="transmembrane region" description="Helical" evidence="19">
    <location>
        <begin position="1185"/>
        <end position="1207"/>
    </location>
</feature>
<dbReference type="FunFam" id="3.40.50.1000:FF:000130">
    <property type="entry name" value="Phospholipid-transporting ATPase"/>
    <property type="match status" value="1"/>
</dbReference>
<dbReference type="InterPro" id="IPR044492">
    <property type="entry name" value="P_typ_ATPase_HD_dom"/>
</dbReference>
<dbReference type="Pfam" id="PF16212">
    <property type="entry name" value="PhoLip_ATPase_C"/>
    <property type="match status" value="1"/>
</dbReference>
<keyword evidence="5 19" id="KW-0812">Transmembrane</keyword>
<dbReference type="Proteomes" id="UP000887566">
    <property type="component" value="Unplaced"/>
</dbReference>
<sequence length="1318" mass="146879">MAAAAAAAARAGTSKEPTVELSVVAPDKKGHHRRTSSLWVPPSRPTFSNPTPIIRQKAETSGRALKDLVTCRCLSCCPFADRTSATHPEYRKVIPNHKFDSGTPRYEHPNRTKYADNRIRTTKYSLLTFLPKNLFEQFHRFANLYFIFIVMLNWVPAIEAFGRYLSMIPITFVLMVTAVKDAFEDWRLLQRQVVASLANYSKLDSEFKPTDFTATIECEAPNNQIYRFNGNLLYEDGTKEAVSKNNLLLRGCEMRNTDFIEGIVLYAGKDTKAMLNNSGPRYKRSELERLTNWDIVWCVVILLVMCVTGAVFSTIWLNAFDDPYKVAYLTFVEGSSSLKPELEGFINFWSYIIVLQVMIPISLYVSIEIIKLGQVYFMSQDMEMYYEPADKRIQCRALNIPEELGQIQFVMSDKTGTLTENQMIFRRCAVAGVDYGASSSSSNGEARSFPGVSGQSSTGKPLAQLNRESVADVAANADLVQRIENLPDELFLGDFSNGATMTSDGGDDDESPDEARANASDIYHFFINMALCNTVVVNAQPHQDRLDESGFFVGDSFVTGNSAFHVSATDPDTPDQVVIVNDKAATALPYRNSLEAPVRPSVRLPPINQRRTVAALTPLETQIEEDLFAARSASETALKSESGETVSEASADASKQPKKHKETSFAIPEIRTTEHSEAEDNGEENENESESSQPAEASTRTNNLSARPSMLSLNLSKLNIKGFKGLSPLLRFKKGQTSERSESPAPPANPIYEAESPDELSLVYAASAYGVRLLKRHVNSVVIELAGGRRQRFELLHTLPFDSERKRMSVIVRSPITNRAVLYCKGADSAVMDTLSERFKNDSHGQMVIFKSQQYLSLYASYGLRTLCLAKRELDDEEYREWKQMHDEAEMCLENRERLIFESAMRVETDLELVGVTGIEDRLQDGVPECIEALRRAGLKVWVLTGDKIETAVNIAYASKLFSPGMELIQLSAKNEHDTSEMLDHYVEMLENRLGSTRASGRRARVPPTADEGGALLETPANAPAAAGGRGGRSRIGLVVNGQTLAFCLLPTVEDKFVRIVSRCTSVLCCRATPLQKASVVKLAKERLKGKVLAIGDGANDVSMIQCADVGVGISGQEGMQAVMASDFALARFRFLQRLLLVHGHWCYDRLARTILYFFYKNALFVFAIFWYQLFNGFSSQTIPFFLSLTLSFLAYFVFALTYNLFVGPEWNVKDPPNMVAEHALIDIRFWAALIISCVLALLPRFAIQVLLNTHQPSDVLAERIKKRAKTATSGPNDGNFVKSFRARWSRKEKTVRIIPDETGGNEVQVVEASVLHL</sequence>
<dbReference type="GO" id="GO:0005886">
    <property type="term" value="C:plasma membrane"/>
    <property type="evidence" value="ECO:0007669"/>
    <property type="project" value="TreeGrafter"/>
</dbReference>
<evidence type="ECO:0000256" key="18">
    <source>
        <dbReference type="PIRSR" id="PIRSR606539-3"/>
    </source>
</evidence>
<protein>
    <recommendedName>
        <fullName evidence="19">Phospholipid-transporting ATPase</fullName>
        <ecNumber evidence="19">7.6.2.1</ecNumber>
    </recommendedName>
</protein>
<feature type="binding site" evidence="17">
    <location>
        <position position="414"/>
    </location>
    <ligand>
        <name>ATP</name>
        <dbReference type="ChEBI" id="CHEBI:30616"/>
    </ligand>
</feature>
<feature type="compositionally biased region" description="Acidic residues" evidence="20">
    <location>
        <begin position="679"/>
        <end position="689"/>
    </location>
</feature>
<feature type="binding site" evidence="17">
    <location>
        <position position="1077"/>
    </location>
    <ligand>
        <name>ATP</name>
        <dbReference type="ChEBI" id="CHEBI:30616"/>
    </ligand>
</feature>
<evidence type="ECO:0000256" key="6">
    <source>
        <dbReference type="ARBA" id="ARBA00022723"/>
    </source>
</evidence>
<dbReference type="PANTHER" id="PTHR24092">
    <property type="entry name" value="PROBABLE PHOSPHOLIPID-TRANSPORTING ATPASE"/>
    <property type="match status" value="1"/>
</dbReference>
<dbReference type="NCBIfam" id="TIGR01652">
    <property type="entry name" value="ATPase-Plipid"/>
    <property type="match status" value="1"/>
</dbReference>
<feature type="binding site" evidence="17">
    <location>
        <position position="946"/>
    </location>
    <ligand>
        <name>ATP</name>
        <dbReference type="ChEBI" id="CHEBI:30616"/>
    </ligand>
</feature>
<feature type="compositionally biased region" description="Low complexity" evidence="20">
    <location>
        <begin position="1"/>
        <end position="11"/>
    </location>
</feature>
<dbReference type="EC" id="7.6.2.1" evidence="19"/>
<dbReference type="InterPro" id="IPR001757">
    <property type="entry name" value="P_typ_ATPase"/>
</dbReference>
<keyword evidence="10 18" id="KW-0460">Magnesium</keyword>
<keyword evidence="9 17" id="KW-0067">ATP-binding</keyword>
<dbReference type="SUPFAM" id="SSF81665">
    <property type="entry name" value="Calcium ATPase, transmembrane domain M"/>
    <property type="match status" value="1"/>
</dbReference>
<dbReference type="InterPro" id="IPR006539">
    <property type="entry name" value="P-type_ATPase_IV"/>
</dbReference>
<dbReference type="GO" id="GO:0000287">
    <property type="term" value="F:magnesium ion binding"/>
    <property type="evidence" value="ECO:0007669"/>
    <property type="project" value="UniProtKB-UniRule"/>
</dbReference>
<comment type="subcellular location">
    <subcellularLocation>
        <location evidence="2">Endomembrane system</location>
        <topology evidence="2">Multi-pass membrane protein</topology>
    </subcellularLocation>
    <subcellularLocation>
        <location evidence="3">Endoplasmic reticulum membrane</location>
    </subcellularLocation>
    <subcellularLocation>
        <location evidence="19">Membrane</location>
        <topology evidence="19">Multi-pass membrane protein</topology>
    </subcellularLocation>
</comment>
<accession>A0A914W3V0</accession>
<dbReference type="InterPro" id="IPR023298">
    <property type="entry name" value="ATPase_P-typ_TM_dom_sf"/>
</dbReference>
<feature type="binding site" evidence="17">
    <location>
        <position position="945"/>
    </location>
    <ligand>
        <name>ATP</name>
        <dbReference type="ChEBI" id="CHEBI:30616"/>
    </ligand>
</feature>
<dbReference type="NCBIfam" id="TIGR01494">
    <property type="entry name" value="ATPase_P-type"/>
    <property type="match status" value="1"/>
</dbReference>
<feature type="transmembrane region" description="Helical" evidence="19">
    <location>
        <begin position="1155"/>
        <end position="1173"/>
    </location>
</feature>
<dbReference type="InterPro" id="IPR018303">
    <property type="entry name" value="ATPase_P-typ_P_site"/>
</dbReference>
<evidence type="ECO:0000256" key="4">
    <source>
        <dbReference type="ARBA" id="ARBA00008109"/>
    </source>
</evidence>
<evidence type="ECO:0000256" key="13">
    <source>
        <dbReference type="ARBA" id="ARBA00023136"/>
    </source>
</evidence>
<dbReference type="GO" id="GO:0005789">
    <property type="term" value="C:endoplasmic reticulum membrane"/>
    <property type="evidence" value="ECO:0007669"/>
    <property type="project" value="UniProtKB-SubCell"/>
</dbReference>
<dbReference type="SFLD" id="SFLDG00002">
    <property type="entry name" value="C1.7:_P-type_atpase_like"/>
    <property type="match status" value="1"/>
</dbReference>
<feature type="binding site" evidence="17">
    <location>
        <position position="947"/>
    </location>
    <ligand>
        <name>ATP</name>
        <dbReference type="ChEBI" id="CHEBI:30616"/>
    </ligand>
</feature>
<evidence type="ECO:0000256" key="11">
    <source>
        <dbReference type="ARBA" id="ARBA00022967"/>
    </source>
</evidence>
<evidence type="ECO:0000256" key="17">
    <source>
        <dbReference type="PIRSR" id="PIRSR606539-2"/>
    </source>
</evidence>
<feature type="transmembrane region" description="Helical" evidence="19">
    <location>
        <begin position="348"/>
        <end position="370"/>
    </location>
</feature>
<dbReference type="Gene3D" id="1.20.1110.10">
    <property type="entry name" value="Calcium-transporting ATPase, transmembrane domain"/>
    <property type="match status" value="1"/>
</dbReference>
<feature type="region of interest" description="Disordered" evidence="20">
    <location>
        <begin position="734"/>
        <end position="753"/>
    </location>
</feature>
<feature type="binding site" evidence="17">
    <location>
        <position position="1100"/>
    </location>
    <ligand>
        <name>ATP</name>
        <dbReference type="ChEBI" id="CHEBI:30616"/>
    </ligand>
</feature>
<dbReference type="SUPFAM" id="SSF56784">
    <property type="entry name" value="HAD-like"/>
    <property type="match status" value="1"/>
</dbReference>
<feature type="binding site" evidence="17">
    <location>
        <position position="865"/>
    </location>
    <ligand>
        <name>ATP</name>
        <dbReference type="ChEBI" id="CHEBI:30616"/>
    </ligand>
</feature>
<evidence type="ECO:0000259" key="21">
    <source>
        <dbReference type="Pfam" id="PF16209"/>
    </source>
</evidence>
<evidence type="ECO:0000256" key="9">
    <source>
        <dbReference type="ARBA" id="ARBA00022840"/>
    </source>
</evidence>
<feature type="binding site" evidence="18">
    <location>
        <position position="413"/>
    </location>
    <ligand>
        <name>Mg(2+)</name>
        <dbReference type="ChEBI" id="CHEBI:18420"/>
    </ligand>
</feature>
<dbReference type="Gene3D" id="3.40.1110.10">
    <property type="entry name" value="Calcium-transporting ATPase, cytoplasmic domain N"/>
    <property type="match status" value="2"/>
</dbReference>
<dbReference type="InterPro" id="IPR023214">
    <property type="entry name" value="HAD_sf"/>
</dbReference>
<evidence type="ECO:0000256" key="2">
    <source>
        <dbReference type="ARBA" id="ARBA00004127"/>
    </source>
</evidence>
<evidence type="ECO:0000313" key="23">
    <source>
        <dbReference type="Proteomes" id="UP000887566"/>
    </source>
</evidence>
<dbReference type="Pfam" id="PF16209">
    <property type="entry name" value="PhoLip_ATPase_N"/>
    <property type="match status" value="1"/>
</dbReference>
<keyword evidence="8" id="KW-0256">Endoplasmic reticulum</keyword>
<proteinExistence type="inferred from homology"/>
<dbReference type="PANTHER" id="PTHR24092:SF218">
    <property type="entry name" value="PHOSPHOLIPID-TRANSPORTING ATPASE"/>
    <property type="match status" value="1"/>
</dbReference>
<evidence type="ECO:0000313" key="24">
    <source>
        <dbReference type="WBParaSite" id="PSAMB.scaffold2size251193.g704.t1"/>
    </source>
</evidence>
<name>A0A914W3V0_9BILA</name>
<feature type="region of interest" description="Disordered" evidence="20">
    <location>
        <begin position="1"/>
        <end position="42"/>
    </location>
</feature>
<feature type="binding site" evidence="18">
    <location>
        <position position="1097"/>
    </location>
    <ligand>
        <name>Mg(2+)</name>
        <dbReference type="ChEBI" id="CHEBI:18420"/>
    </ligand>
</feature>
<feature type="region of interest" description="Disordered" evidence="20">
    <location>
        <begin position="634"/>
        <end position="706"/>
    </location>
</feature>
<keyword evidence="7 17" id="KW-0547">Nucleotide-binding</keyword>
<evidence type="ECO:0000256" key="16">
    <source>
        <dbReference type="PIRSR" id="PIRSR606539-1"/>
    </source>
</evidence>
<keyword evidence="11 19" id="KW-1278">Translocase</keyword>
<comment type="similarity">
    <text evidence="4 19">Belongs to the cation transport ATPase (P-type) (TC 3.A.3) family. Type IV subfamily.</text>
</comment>
<dbReference type="SFLD" id="SFLDF00027">
    <property type="entry name" value="p-type_atpase"/>
    <property type="match status" value="1"/>
</dbReference>
<evidence type="ECO:0000256" key="14">
    <source>
        <dbReference type="ARBA" id="ARBA00034036"/>
    </source>
</evidence>
<dbReference type="WBParaSite" id="PSAMB.scaffold2size251193.g704.t1">
    <property type="protein sequence ID" value="PSAMB.scaffold2size251193.g704.t1"/>
    <property type="gene ID" value="PSAMB.scaffold2size251193.g704"/>
</dbReference>
<dbReference type="SUPFAM" id="SSF81660">
    <property type="entry name" value="Metal cation-transporting ATPase, ATP-binding domain N"/>
    <property type="match status" value="1"/>
</dbReference>